<feature type="domain" description="Rad50/SbcC-type AAA" evidence="6">
    <location>
        <begin position="6"/>
        <end position="200"/>
    </location>
</feature>
<comment type="subunit">
    <text evidence="2">Heterodimer of SbcC and SbcD.</text>
</comment>
<evidence type="ECO:0000256" key="3">
    <source>
        <dbReference type="ARBA" id="ARBA00013368"/>
    </source>
</evidence>
<organism evidence="7 8">
    <name type="scientific">Flexivirga aerilata</name>
    <dbReference type="NCBI Taxonomy" id="1656889"/>
    <lineage>
        <taxon>Bacteria</taxon>
        <taxon>Bacillati</taxon>
        <taxon>Actinomycetota</taxon>
        <taxon>Actinomycetes</taxon>
        <taxon>Micrococcales</taxon>
        <taxon>Dermacoccaceae</taxon>
        <taxon>Flexivirga</taxon>
    </lineage>
</organism>
<evidence type="ECO:0000256" key="1">
    <source>
        <dbReference type="ARBA" id="ARBA00006930"/>
    </source>
</evidence>
<evidence type="ECO:0000259" key="6">
    <source>
        <dbReference type="Pfam" id="PF13476"/>
    </source>
</evidence>
<feature type="coiled-coil region" evidence="4">
    <location>
        <begin position="678"/>
        <end position="712"/>
    </location>
</feature>
<dbReference type="Gene3D" id="3.40.50.300">
    <property type="entry name" value="P-loop containing nucleotide triphosphate hydrolases"/>
    <property type="match status" value="2"/>
</dbReference>
<dbReference type="Proteomes" id="UP000557772">
    <property type="component" value="Unassembled WGS sequence"/>
</dbReference>
<feature type="coiled-coil region" evidence="4">
    <location>
        <begin position="276"/>
        <end position="310"/>
    </location>
</feature>
<evidence type="ECO:0000256" key="2">
    <source>
        <dbReference type="ARBA" id="ARBA00011322"/>
    </source>
</evidence>
<accession>A0A849ALF0</accession>
<proteinExistence type="inferred from homology"/>
<feature type="coiled-coil region" evidence="4">
    <location>
        <begin position="836"/>
        <end position="873"/>
    </location>
</feature>
<evidence type="ECO:0000313" key="7">
    <source>
        <dbReference type="EMBL" id="NNG40913.1"/>
    </source>
</evidence>
<reference evidence="7 8" key="1">
    <citation type="submission" date="2020-05" db="EMBL/GenBank/DDBJ databases">
        <title>Flexivirga sp. ID2601S isolated from air conditioner.</title>
        <authorList>
            <person name="Kim D.H."/>
        </authorList>
    </citation>
    <scope>NUCLEOTIDE SEQUENCE [LARGE SCALE GENOMIC DNA]</scope>
    <source>
        <strain evidence="7 8">ID2601S</strain>
    </source>
</reference>
<keyword evidence="4" id="KW-0175">Coiled coil</keyword>
<dbReference type="InterPro" id="IPR038729">
    <property type="entry name" value="Rad50/SbcC_AAA"/>
</dbReference>
<dbReference type="Pfam" id="PF13558">
    <property type="entry name" value="SbcC_Walker_B"/>
    <property type="match status" value="1"/>
</dbReference>
<protein>
    <recommendedName>
        <fullName evidence="3">Nuclease SbcCD subunit C</fullName>
    </recommendedName>
</protein>
<dbReference type="InterPro" id="IPR027417">
    <property type="entry name" value="P-loop_NTPase"/>
</dbReference>
<dbReference type="GO" id="GO:0006302">
    <property type="term" value="P:double-strand break repair"/>
    <property type="evidence" value="ECO:0007669"/>
    <property type="project" value="InterPro"/>
</dbReference>
<dbReference type="EMBL" id="JABENB010000003">
    <property type="protein sequence ID" value="NNG40913.1"/>
    <property type="molecule type" value="Genomic_DNA"/>
</dbReference>
<dbReference type="PANTHER" id="PTHR32114:SF2">
    <property type="entry name" value="ABC TRANSPORTER ABCH.3"/>
    <property type="match status" value="1"/>
</dbReference>
<comment type="similarity">
    <text evidence="1">Belongs to the SMC family. SbcC subfamily.</text>
</comment>
<dbReference type="RefSeq" id="WP_171157737.1">
    <property type="nucleotide sequence ID" value="NZ_JABENB010000003.1"/>
</dbReference>
<dbReference type="SUPFAM" id="SSF52540">
    <property type="entry name" value="P-loop containing nucleoside triphosphate hydrolases"/>
    <property type="match status" value="1"/>
</dbReference>
<dbReference type="Pfam" id="PF13476">
    <property type="entry name" value="AAA_23"/>
    <property type="match status" value="1"/>
</dbReference>
<gene>
    <name evidence="7" type="ORF">HJ588_16770</name>
</gene>
<evidence type="ECO:0000256" key="5">
    <source>
        <dbReference type="SAM" id="MobiDB-lite"/>
    </source>
</evidence>
<dbReference type="GO" id="GO:0016887">
    <property type="term" value="F:ATP hydrolysis activity"/>
    <property type="evidence" value="ECO:0007669"/>
    <property type="project" value="InterPro"/>
</dbReference>
<name>A0A849ALF0_9MICO</name>
<comment type="caution">
    <text evidence="7">The sequence shown here is derived from an EMBL/GenBank/DDBJ whole genome shotgun (WGS) entry which is preliminary data.</text>
</comment>
<keyword evidence="8" id="KW-1185">Reference proteome</keyword>
<evidence type="ECO:0000256" key="4">
    <source>
        <dbReference type="SAM" id="Coils"/>
    </source>
</evidence>
<dbReference type="PANTHER" id="PTHR32114">
    <property type="entry name" value="ABC TRANSPORTER ABCH.3"/>
    <property type="match status" value="1"/>
</dbReference>
<sequence>MKLHHLRVQAFGPFGGVEEIDFDDLGAAGLHLIHGPTGSGKTSLLDAICFALFAGVPGARQRHRGSLRSDHAAPETRPEVELEFSVGTRRLRVRRSPDHEVPKKRGTGTRMQRASVVLEERHDGGWTTSATRADEAAQVIDDLLGMALEQFAQVVLLPQGDFAAFLRAKPDERGKLLERLFDITDFRDIEDWLVEHRKQLETAVRAADSRRMTLLARAQEHLVPVGFTGADDVPEDPSDAGTVDPDAGALDLDAVTAELAARSTTSLAAADAARGAADAAREVLDERRALAALQRQASQAAATLARLDAQSEATAAAATRVALAERASRAAPVVAAATRRAKAAASAAADLAAARRSLAAVTAWPVPALDTDQLPDRLDAEQTLAAIRERRAAGDVALGGYAELNRQLARHRRDVERARSDAAGAEDRAAERQRAVNAATERVEQQRAQRAEHAEIAATVGDLQVRHRALERFGTMLAGARRAIADVRAHDQELQAARETWVHAEGHAIRLRARRLSGIAAELAGGLRDGRPCPVCGSQEHPEPAAADDDAVSADEVDTAEQECAHARALVDDRTAIASAAQGAARAAVDEVLAGCGDAVEFGVPNHLRDTLATHDLSGDALPTVLAALDELERLRAPAADQAAAGLAAAQAAQRTVTRLDQVIEAARQHLEIDGLELAEAREASAAARARVAELRAAVDAAEARLREMRADHENACGCLPFEPSTHDLPDVIGGHDRCADLLDALLAAAGQHELARGEAATAHADLTAALGELGFDSADDVAASQLPTTELRALADQVEAAQLERAKATGVLEQADVAAAAAADPADVAGAEHVARTAEHTAKAARDEAAAIERAHTAVQRIAAEYAEAERESAPLRARLAVATNVAAAVTGGGDNVLRMRLTSYVLAARLETVTALANEKLAVMTDGRYSLEHTDALAARGGKSGLGLRVRDAWTGQTRDTATLSGGESFMASLALALGLGEAVIEAAGGRHLETLLVDEGFGSLDDETLELVMTVLDQLRAGGRSVGVVSHVPELRTRIPAQVRVRKTATGSTVEVSRADAEVA</sequence>
<evidence type="ECO:0000313" key="8">
    <source>
        <dbReference type="Proteomes" id="UP000557772"/>
    </source>
</evidence>
<dbReference type="AlphaFoldDB" id="A0A849ALF0"/>
<feature type="region of interest" description="Disordered" evidence="5">
    <location>
        <begin position="414"/>
        <end position="433"/>
    </location>
</feature>